<sequence>MSQISIEYAGGGGGYRQRWNNPADNHVSDHSRSSSRLGDYVGPDRLDRGMSDHLMFNSRGRGRGRGRGNGRGRGRGRGFGASQDYNHSHSHNRSSTDDHGTSGRYGNSPGHYRLEIPSPPSSAVVSRTLFISVPPDAIISGREIYDHFSKYGEIADIFDTAITVKGICYVSFYDSRCALNALKENYNATRIGTATVKVVPSDLRPGFERRGPSSNDRQATVLFSLVSPKDTFRDNDRAYFERFGAIVTFLPYRGRQFEYTAEFYDSRAAYRAAMSCDGQQFHG</sequence>
<organism evidence="1 2">
    <name type="scientific">Linderina macrospora</name>
    <dbReference type="NCBI Taxonomy" id="4868"/>
    <lineage>
        <taxon>Eukaryota</taxon>
        <taxon>Fungi</taxon>
        <taxon>Fungi incertae sedis</taxon>
        <taxon>Zoopagomycota</taxon>
        <taxon>Kickxellomycotina</taxon>
        <taxon>Kickxellomycetes</taxon>
        <taxon>Kickxellales</taxon>
        <taxon>Kickxellaceae</taxon>
        <taxon>Linderina</taxon>
    </lineage>
</organism>
<name>A0ACC1J405_9FUNG</name>
<evidence type="ECO:0000313" key="2">
    <source>
        <dbReference type="Proteomes" id="UP001150603"/>
    </source>
</evidence>
<dbReference type="EMBL" id="JANBPW010003739">
    <property type="protein sequence ID" value="KAJ1936820.1"/>
    <property type="molecule type" value="Genomic_DNA"/>
</dbReference>
<dbReference type="Proteomes" id="UP001150603">
    <property type="component" value="Unassembled WGS sequence"/>
</dbReference>
<feature type="non-terminal residue" evidence="1">
    <location>
        <position position="283"/>
    </location>
</feature>
<reference evidence="1" key="1">
    <citation type="submission" date="2022-07" db="EMBL/GenBank/DDBJ databases">
        <title>Phylogenomic reconstructions and comparative analyses of Kickxellomycotina fungi.</title>
        <authorList>
            <person name="Reynolds N.K."/>
            <person name="Stajich J.E."/>
            <person name="Barry K."/>
            <person name="Grigoriev I.V."/>
            <person name="Crous P."/>
            <person name="Smith M.E."/>
        </authorList>
    </citation>
    <scope>NUCLEOTIDE SEQUENCE</scope>
    <source>
        <strain evidence="1">NRRL 5244</strain>
    </source>
</reference>
<proteinExistence type="predicted"/>
<accession>A0ACC1J405</accession>
<evidence type="ECO:0000313" key="1">
    <source>
        <dbReference type="EMBL" id="KAJ1936820.1"/>
    </source>
</evidence>
<comment type="caution">
    <text evidence="1">The sequence shown here is derived from an EMBL/GenBank/DDBJ whole genome shotgun (WGS) entry which is preliminary data.</text>
</comment>
<protein>
    <submittedName>
        <fullName evidence="1">Uncharacterized protein</fullName>
    </submittedName>
</protein>
<keyword evidence="2" id="KW-1185">Reference proteome</keyword>
<gene>
    <name evidence="1" type="ORF">FBU59_004937</name>
</gene>